<comment type="caution">
    <text evidence="2">The sequence shown here is derived from an EMBL/GenBank/DDBJ whole genome shotgun (WGS) entry which is preliminary data.</text>
</comment>
<dbReference type="InterPro" id="IPR002931">
    <property type="entry name" value="Transglutaminase-like"/>
</dbReference>
<keyword evidence="3" id="KW-1185">Reference proteome</keyword>
<evidence type="ECO:0000313" key="2">
    <source>
        <dbReference type="EMBL" id="TDY51129.1"/>
    </source>
</evidence>
<dbReference type="RefSeq" id="WP_134158112.1">
    <property type="nucleotide sequence ID" value="NZ_BSUS01000001.1"/>
</dbReference>
<gene>
    <name evidence="2" type="ORF">C7445_101122</name>
</gene>
<name>A0A4R8LTT0_9BACL</name>
<dbReference type="InterPro" id="IPR052557">
    <property type="entry name" value="CAP/Cytokinesis_protein"/>
</dbReference>
<proteinExistence type="predicted"/>
<dbReference type="EMBL" id="SORF01000001">
    <property type="protein sequence ID" value="TDY51129.1"/>
    <property type="molecule type" value="Genomic_DNA"/>
</dbReference>
<protein>
    <submittedName>
        <fullName evidence="2">Transglutaminase superfamily protein</fullName>
    </submittedName>
</protein>
<dbReference type="Pfam" id="PF01841">
    <property type="entry name" value="Transglut_core"/>
    <property type="match status" value="1"/>
</dbReference>
<accession>A0A4R8LTT0</accession>
<dbReference type="OrthoDB" id="9788327at2"/>
<evidence type="ECO:0000259" key="1">
    <source>
        <dbReference type="SMART" id="SM00460"/>
    </source>
</evidence>
<dbReference type="PANTHER" id="PTHR46333:SF2">
    <property type="entry name" value="CYTOKINESIS PROTEIN 3"/>
    <property type="match status" value="1"/>
</dbReference>
<organism evidence="2 3">
    <name type="scientific">Alicyclobacillus sacchari</name>
    <dbReference type="NCBI Taxonomy" id="392010"/>
    <lineage>
        <taxon>Bacteria</taxon>
        <taxon>Bacillati</taxon>
        <taxon>Bacillota</taxon>
        <taxon>Bacilli</taxon>
        <taxon>Bacillales</taxon>
        <taxon>Alicyclobacillaceae</taxon>
        <taxon>Alicyclobacillus</taxon>
    </lineage>
</organism>
<dbReference type="InterPro" id="IPR038765">
    <property type="entry name" value="Papain-like_cys_pep_sf"/>
</dbReference>
<dbReference type="AlphaFoldDB" id="A0A4R8LTT0"/>
<dbReference type="SUPFAM" id="SSF54001">
    <property type="entry name" value="Cysteine proteinases"/>
    <property type="match status" value="1"/>
</dbReference>
<reference evidence="2 3" key="1">
    <citation type="submission" date="2019-03" db="EMBL/GenBank/DDBJ databases">
        <title>Genomic Encyclopedia of Type Strains, Phase IV (KMG-IV): sequencing the most valuable type-strain genomes for metagenomic binning, comparative biology and taxonomic classification.</title>
        <authorList>
            <person name="Goeker M."/>
        </authorList>
    </citation>
    <scope>NUCLEOTIDE SEQUENCE [LARGE SCALE GENOMIC DNA]</scope>
    <source>
        <strain evidence="2 3">DSM 17974</strain>
    </source>
</reference>
<feature type="domain" description="Transglutaminase-like" evidence="1">
    <location>
        <begin position="154"/>
        <end position="207"/>
    </location>
</feature>
<dbReference type="GO" id="GO:0005737">
    <property type="term" value="C:cytoplasm"/>
    <property type="evidence" value="ECO:0007669"/>
    <property type="project" value="TreeGrafter"/>
</dbReference>
<dbReference type="Gene3D" id="3.10.620.30">
    <property type="match status" value="1"/>
</dbReference>
<dbReference type="PANTHER" id="PTHR46333">
    <property type="entry name" value="CYTOKINESIS PROTEIN 3"/>
    <property type="match status" value="1"/>
</dbReference>
<dbReference type="SMART" id="SM00460">
    <property type="entry name" value="TGc"/>
    <property type="match status" value="1"/>
</dbReference>
<sequence>MSVPHRTVAIALTAAVFVQPIASLFPTTVFGATLPSQVVAQAIAAQRTSFSVSLPMQQTEVLVQKSFQQQPYFAQLFSNVSYESDGTSTRVTIAWLQSAAQTRALDQSIRSVEHRLLQPGMSDYDKEWVIHNWIVQHVSYDTSLKRYTPYDAFQGSAVCQGIAALAYRMLSFAGIPVRFVDGTAGGGSHLWNEVEIRGHWYQLDVTWDDPIGGGNRPSYLYYNLTNAQMAATHTWNESSLPKATTDFAQVVRSISADSTDPILHAIANNSTVMAEFQEKVNTQTIGSAISRHIAHGDTQFTMEFAGSAEALAKAMAGLQLSGFQAMSYTYTPSRLPGYQAVQVTIEY</sequence>
<evidence type="ECO:0000313" key="3">
    <source>
        <dbReference type="Proteomes" id="UP000294581"/>
    </source>
</evidence>
<dbReference type="Proteomes" id="UP000294581">
    <property type="component" value="Unassembled WGS sequence"/>
</dbReference>